<dbReference type="InParanoid" id="A0A1V9X382"/>
<dbReference type="EMBL" id="MNPL01027009">
    <property type="protein sequence ID" value="OQR67868.1"/>
    <property type="molecule type" value="Genomic_DNA"/>
</dbReference>
<organism evidence="2 3">
    <name type="scientific">Tropilaelaps mercedesae</name>
    <dbReference type="NCBI Taxonomy" id="418985"/>
    <lineage>
        <taxon>Eukaryota</taxon>
        <taxon>Metazoa</taxon>
        <taxon>Ecdysozoa</taxon>
        <taxon>Arthropoda</taxon>
        <taxon>Chelicerata</taxon>
        <taxon>Arachnida</taxon>
        <taxon>Acari</taxon>
        <taxon>Parasitiformes</taxon>
        <taxon>Mesostigmata</taxon>
        <taxon>Gamasina</taxon>
        <taxon>Dermanyssoidea</taxon>
        <taxon>Laelapidae</taxon>
        <taxon>Tropilaelaps</taxon>
    </lineage>
</organism>
<dbReference type="GO" id="GO:0008757">
    <property type="term" value="F:S-adenosylmethionine-dependent methyltransferase activity"/>
    <property type="evidence" value="ECO:0007669"/>
    <property type="project" value="InterPro"/>
</dbReference>
<dbReference type="SUPFAM" id="SSF53335">
    <property type="entry name" value="S-adenosyl-L-methionine-dependent methyltransferases"/>
    <property type="match status" value="1"/>
</dbReference>
<reference evidence="2 3" key="1">
    <citation type="journal article" date="2017" name="Gigascience">
        <title>Draft genome of the honey bee ectoparasitic mite, Tropilaelaps mercedesae, is shaped by the parasitic life history.</title>
        <authorList>
            <person name="Dong X."/>
            <person name="Armstrong S.D."/>
            <person name="Xia D."/>
            <person name="Makepeace B.L."/>
            <person name="Darby A.C."/>
            <person name="Kadowaki T."/>
        </authorList>
    </citation>
    <scope>NUCLEOTIDE SEQUENCE [LARGE SCALE GENOMIC DNA]</scope>
    <source>
        <strain evidence="2">Wuxi-XJTLU</strain>
    </source>
</reference>
<proteinExistence type="predicted"/>
<evidence type="ECO:0000313" key="3">
    <source>
        <dbReference type="Proteomes" id="UP000192247"/>
    </source>
</evidence>
<sequence>ESTESLLSKYGSFDVVFSLYALHWVRDLGQALRNVRRLLTPASSPRKQSSKNTTQQSNESRSSAECLLVFLALNPALLVYRDLTSRPRWAEHFNESHIPFGEIYTQRTLEELAEDNGLKLRSCEVLNLECRHASVETLRGVVSLIKAVTTTSSSSDASMCAKDEPAATAAAWQLPVEIALLGAPKWGVWGVGQRLGEGAPQSSGLAKASVAAGFRRLSVSHRLSASALVQGKHQGLELAPLAFLA</sequence>
<keyword evidence="3" id="KW-1185">Reference proteome</keyword>
<dbReference type="Gene3D" id="3.40.50.150">
    <property type="entry name" value="Vaccinia Virus protein VP39"/>
    <property type="match status" value="1"/>
</dbReference>
<evidence type="ECO:0000313" key="2">
    <source>
        <dbReference type="EMBL" id="OQR67868.1"/>
    </source>
</evidence>
<evidence type="ECO:0000259" key="1">
    <source>
        <dbReference type="Pfam" id="PF08241"/>
    </source>
</evidence>
<comment type="caution">
    <text evidence="2">The sequence shown here is derived from an EMBL/GenBank/DDBJ whole genome shotgun (WGS) entry which is preliminary data.</text>
</comment>
<dbReference type="OrthoDB" id="6477483at2759"/>
<dbReference type="Pfam" id="PF08241">
    <property type="entry name" value="Methyltransf_11"/>
    <property type="match status" value="1"/>
</dbReference>
<gene>
    <name evidence="2" type="ORF">BIW11_02121</name>
</gene>
<feature type="non-terminal residue" evidence="2">
    <location>
        <position position="1"/>
    </location>
</feature>
<dbReference type="InterPro" id="IPR013216">
    <property type="entry name" value="Methyltransf_11"/>
</dbReference>
<dbReference type="Proteomes" id="UP000192247">
    <property type="component" value="Unassembled WGS sequence"/>
</dbReference>
<dbReference type="AlphaFoldDB" id="A0A1V9X382"/>
<accession>A0A1V9X382</accession>
<feature type="domain" description="Methyltransferase type 11" evidence="1">
    <location>
        <begin position="9"/>
        <end position="41"/>
    </location>
</feature>
<name>A0A1V9X382_9ACAR</name>
<dbReference type="InterPro" id="IPR029063">
    <property type="entry name" value="SAM-dependent_MTases_sf"/>
</dbReference>
<protein>
    <recommendedName>
        <fullName evidence="1">Methyltransferase type 11 domain-containing protein</fullName>
    </recommendedName>
</protein>